<protein>
    <submittedName>
        <fullName evidence="3">Putative retrotransposon-like family member retr-1-like protein</fullName>
    </submittedName>
</protein>
<dbReference type="PANTHER" id="PTHR37984">
    <property type="entry name" value="PROTEIN CBG26694"/>
    <property type="match status" value="1"/>
</dbReference>
<name>A0A6B0UZS7_IXORI</name>
<dbReference type="EMBL" id="GIFC01012958">
    <property type="protein sequence ID" value="MXU95041.1"/>
    <property type="molecule type" value="Transcribed_RNA"/>
</dbReference>
<dbReference type="InterPro" id="IPR050951">
    <property type="entry name" value="Retrovirus_Pol_polyprotein"/>
</dbReference>
<dbReference type="PANTHER" id="PTHR37984:SF8">
    <property type="entry name" value="CCHC-TYPE DOMAIN-CONTAINING PROTEIN"/>
    <property type="match status" value="1"/>
</dbReference>
<sequence>MKSRGALFGTKGCKVIPFYTLFLLKVYIVIAIKNDKVRISLDPSALNKALLSEHYPMPTSEDFSPSLSGAQYFSTLDATSGFWQMNLDEESSKNLHVITPYSCYKCLRVSFGIFSAAGRLQRAVHKVLAFPGVAVVMENIIFWWRNKDDDDANLVTVLRRCQENNLLLNKKKNCFFL</sequence>
<proteinExistence type="predicted"/>
<dbReference type="GO" id="GO:0071897">
    <property type="term" value="P:DNA biosynthetic process"/>
    <property type="evidence" value="ECO:0007669"/>
    <property type="project" value="UniProtKB-ARBA"/>
</dbReference>
<dbReference type="AlphaFoldDB" id="A0A6B0UZS7"/>
<keyword evidence="1" id="KW-1133">Transmembrane helix</keyword>
<dbReference type="InterPro" id="IPR043128">
    <property type="entry name" value="Rev_trsase/Diguanyl_cyclase"/>
</dbReference>
<evidence type="ECO:0000259" key="2">
    <source>
        <dbReference type="Pfam" id="PF00078"/>
    </source>
</evidence>
<keyword evidence="1" id="KW-0472">Membrane</keyword>
<dbReference type="Gene3D" id="3.10.10.10">
    <property type="entry name" value="HIV Type 1 Reverse Transcriptase, subunit A, domain 1"/>
    <property type="match status" value="1"/>
</dbReference>
<feature type="domain" description="Reverse transcriptase" evidence="2">
    <location>
        <begin position="35"/>
        <end position="176"/>
    </location>
</feature>
<dbReference type="SUPFAM" id="SSF56672">
    <property type="entry name" value="DNA/RNA polymerases"/>
    <property type="match status" value="1"/>
</dbReference>
<keyword evidence="1" id="KW-0812">Transmembrane</keyword>
<evidence type="ECO:0000256" key="1">
    <source>
        <dbReference type="SAM" id="Phobius"/>
    </source>
</evidence>
<organism evidence="3">
    <name type="scientific">Ixodes ricinus</name>
    <name type="common">Common tick</name>
    <name type="synonym">Acarus ricinus</name>
    <dbReference type="NCBI Taxonomy" id="34613"/>
    <lineage>
        <taxon>Eukaryota</taxon>
        <taxon>Metazoa</taxon>
        <taxon>Ecdysozoa</taxon>
        <taxon>Arthropoda</taxon>
        <taxon>Chelicerata</taxon>
        <taxon>Arachnida</taxon>
        <taxon>Acari</taxon>
        <taxon>Parasitiformes</taxon>
        <taxon>Ixodida</taxon>
        <taxon>Ixodoidea</taxon>
        <taxon>Ixodidae</taxon>
        <taxon>Ixodinae</taxon>
        <taxon>Ixodes</taxon>
    </lineage>
</organism>
<evidence type="ECO:0000313" key="3">
    <source>
        <dbReference type="EMBL" id="MXU95041.1"/>
    </source>
</evidence>
<dbReference type="InterPro" id="IPR000477">
    <property type="entry name" value="RT_dom"/>
</dbReference>
<dbReference type="Pfam" id="PF00078">
    <property type="entry name" value="RVT_1"/>
    <property type="match status" value="1"/>
</dbReference>
<accession>A0A6B0UZS7</accession>
<feature type="transmembrane region" description="Helical" evidence="1">
    <location>
        <begin position="12"/>
        <end position="32"/>
    </location>
</feature>
<dbReference type="CDD" id="cd01647">
    <property type="entry name" value="RT_LTR"/>
    <property type="match status" value="1"/>
</dbReference>
<reference evidence="3" key="1">
    <citation type="submission" date="2019-12" db="EMBL/GenBank/DDBJ databases">
        <title>An insight into the sialome of adult female Ixodes ricinus ticks feeding for 6 days.</title>
        <authorList>
            <person name="Perner J."/>
            <person name="Ribeiro J.M.C."/>
        </authorList>
    </citation>
    <scope>NUCLEOTIDE SEQUENCE</scope>
    <source>
        <strain evidence="3">Semi-engorged</strain>
        <tissue evidence="3">Salivary glands</tissue>
    </source>
</reference>
<dbReference type="InterPro" id="IPR043502">
    <property type="entry name" value="DNA/RNA_pol_sf"/>
</dbReference>
<dbReference type="Gene3D" id="3.30.70.270">
    <property type="match status" value="1"/>
</dbReference>